<reference evidence="8" key="1">
    <citation type="submission" date="2021-12" db="EMBL/GenBank/DDBJ databases">
        <authorList>
            <person name="Rodrigo-Torres L."/>
            <person name="Arahal R. D."/>
            <person name="Lucena T."/>
        </authorList>
    </citation>
    <scope>NUCLEOTIDE SEQUENCE</scope>
    <source>
        <strain evidence="8">CECT 8267</strain>
    </source>
</reference>
<accession>A0ABN8EJ06</accession>
<evidence type="ECO:0000313" key="8">
    <source>
        <dbReference type="EMBL" id="CAH0992436.1"/>
    </source>
</evidence>
<dbReference type="PROSITE" id="PS51257">
    <property type="entry name" value="PROKAR_LIPOPROTEIN"/>
    <property type="match status" value="1"/>
</dbReference>
<evidence type="ECO:0000256" key="6">
    <source>
        <dbReference type="SAM" id="MobiDB-lite"/>
    </source>
</evidence>
<keyword evidence="9" id="KW-1185">Reference proteome</keyword>
<dbReference type="EC" id="4.2.2.-" evidence="4"/>
<sequence>MQNVSRLGLSIVTLFSMILIGCTSTSTGPRNEPITPGKDSAPTHRPSADSIIDATPKVEAVTRAGNRSPYMVAGIQYSLLPTGAGYKESGGASWYGAKFHGRNTSNGEVYNQYAMTAAHKTLPIPSYVRVTNKANGKQVIVRVNDRGPFHPGRIIDLSYAAAIKLDYVDKGVAQVEVEYIDPVAWERQQLALAQQRRAESTPLKPSVSASPEQPFIQVAATSNRNNANNLAVRLRAAVDDPVTVSEVTTAQNQQLYRVRIGPLIDEARAKDVQQLLERQGLGSGRLVKQ</sequence>
<dbReference type="CDD" id="cd22268">
    <property type="entry name" value="DPBB_RlpA-like"/>
    <property type="match status" value="1"/>
</dbReference>
<comment type="similarity">
    <text evidence="4 5">Belongs to the RlpA family.</text>
</comment>
<proteinExistence type="inferred from homology"/>
<dbReference type="EMBL" id="CAKLPX010000003">
    <property type="protein sequence ID" value="CAH0992436.1"/>
    <property type="molecule type" value="Genomic_DNA"/>
</dbReference>
<keyword evidence="4" id="KW-0449">Lipoprotein</keyword>
<evidence type="ECO:0000259" key="7">
    <source>
        <dbReference type="PROSITE" id="PS51724"/>
    </source>
</evidence>
<dbReference type="PANTHER" id="PTHR34183">
    <property type="entry name" value="ENDOLYTIC PEPTIDOGLYCAN TRANSGLYCOSYLASE RLPA"/>
    <property type="match status" value="1"/>
</dbReference>
<name>A0ABN8EJ06_9GAMM</name>
<dbReference type="InterPro" id="IPR012997">
    <property type="entry name" value="RplA"/>
</dbReference>
<evidence type="ECO:0000313" key="9">
    <source>
        <dbReference type="Proteomes" id="UP000838100"/>
    </source>
</evidence>
<evidence type="ECO:0000256" key="5">
    <source>
        <dbReference type="RuleBase" id="RU003495"/>
    </source>
</evidence>
<dbReference type="InterPro" id="IPR036908">
    <property type="entry name" value="RlpA-like_sf"/>
</dbReference>
<dbReference type="InterPro" id="IPR009009">
    <property type="entry name" value="RlpA-like_DPBB"/>
</dbReference>
<dbReference type="PANTHER" id="PTHR34183:SF1">
    <property type="entry name" value="ENDOLYTIC PEPTIDOGLYCAN TRANSGLYCOSYLASE RLPA"/>
    <property type="match status" value="1"/>
</dbReference>
<keyword evidence="2 4" id="KW-0456">Lyase</keyword>
<dbReference type="SUPFAM" id="SSF110997">
    <property type="entry name" value="Sporulation related repeat"/>
    <property type="match status" value="1"/>
</dbReference>
<dbReference type="NCBIfam" id="TIGR00413">
    <property type="entry name" value="rlpA"/>
    <property type="match status" value="1"/>
</dbReference>
<organism evidence="8 9">
    <name type="scientific">Sinobacterium norvegicum</name>
    <dbReference type="NCBI Taxonomy" id="1641715"/>
    <lineage>
        <taxon>Bacteria</taxon>
        <taxon>Pseudomonadati</taxon>
        <taxon>Pseudomonadota</taxon>
        <taxon>Gammaproteobacteria</taxon>
        <taxon>Cellvibrionales</taxon>
        <taxon>Spongiibacteraceae</taxon>
        <taxon>Sinobacterium</taxon>
    </lineage>
</organism>
<keyword evidence="3 4" id="KW-0961">Cell wall biogenesis/degradation</keyword>
<keyword evidence="4" id="KW-0472">Membrane</keyword>
<evidence type="ECO:0000256" key="1">
    <source>
        <dbReference type="ARBA" id="ARBA00022729"/>
    </source>
</evidence>
<dbReference type="HAMAP" id="MF_02071">
    <property type="entry name" value="RlpA"/>
    <property type="match status" value="1"/>
</dbReference>
<keyword evidence="4" id="KW-0564">Palmitate</keyword>
<dbReference type="InterPro" id="IPR034718">
    <property type="entry name" value="RlpA"/>
</dbReference>
<evidence type="ECO:0000256" key="2">
    <source>
        <dbReference type="ARBA" id="ARBA00023239"/>
    </source>
</evidence>
<dbReference type="GO" id="GO:0016829">
    <property type="term" value="F:lyase activity"/>
    <property type="evidence" value="ECO:0007669"/>
    <property type="project" value="UniProtKB-KW"/>
</dbReference>
<evidence type="ECO:0000256" key="4">
    <source>
        <dbReference type="HAMAP-Rule" id="MF_02071"/>
    </source>
</evidence>
<dbReference type="InterPro" id="IPR036680">
    <property type="entry name" value="SPOR-like_sf"/>
</dbReference>
<dbReference type="Proteomes" id="UP000838100">
    <property type="component" value="Unassembled WGS sequence"/>
</dbReference>
<evidence type="ECO:0000256" key="3">
    <source>
        <dbReference type="ARBA" id="ARBA00023316"/>
    </source>
</evidence>
<dbReference type="SUPFAM" id="SSF50685">
    <property type="entry name" value="Barwin-like endoglucanases"/>
    <property type="match status" value="1"/>
</dbReference>
<dbReference type="InterPro" id="IPR007730">
    <property type="entry name" value="SPOR-like_dom"/>
</dbReference>
<protein>
    <recommendedName>
        <fullName evidence="4">Endolytic peptidoglycan transglycosylase RlpA</fullName>
        <ecNumber evidence="4">4.2.2.-</ecNumber>
    </recommendedName>
</protein>
<keyword evidence="4" id="KW-1003">Cell membrane</keyword>
<comment type="caution">
    <text evidence="8">The sequence shown here is derived from an EMBL/GenBank/DDBJ whole genome shotgun (WGS) entry which is preliminary data.</text>
</comment>
<dbReference type="RefSeq" id="WP_237445122.1">
    <property type="nucleotide sequence ID" value="NZ_CAKLPX010000003.1"/>
</dbReference>
<gene>
    <name evidence="4 8" type="primary">rlpA</name>
    <name evidence="8" type="ORF">SIN8267_02556</name>
</gene>
<keyword evidence="1" id="KW-0732">Signal</keyword>
<dbReference type="Pfam" id="PF03330">
    <property type="entry name" value="DPBB_1"/>
    <property type="match status" value="1"/>
</dbReference>
<feature type="domain" description="SPOR" evidence="7">
    <location>
        <begin position="208"/>
        <end position="289"/>
    </location>
</feature>
<dbReference type="Pfam" id="PF05036">
    <property type="entry name" value="SPOR"/>
    <property type="match status" value="1"/>
</dbReference>
<feature type="region of interest" description="Disordered" evidence="6">
    <location>
        <begin position="26"/>
        <end position="49"/>
    </location>
</feature>
<dbReference type="Gene3D" id="2.40.40.10">
    <property type="entry name" value="RlpA-like domain"/>
    <property type="match status" value="1"/>
</dbReference>
<dbReference type="PROSITE" id="PS51724">
    <property type="entry name" value="SPOR"/>
    <property type="match status" value="1"/>
</dbReference>
<comment type="subcellular location">
    <subcellularLocation>
        <location evidence="4">Cell membrane</location>
        <topology evidence="4">Lipid-anchor</topology>
    </subcellularLocation>
</comment>
<dbReference type="Gene3D" id="3.30.70.1070">
    <property type="entry name" value="Sporulation related repeat"/>
    <property type="match status" value="1"/>
</dbReference>
<comment type="function">
    <text evidence="4">Lytic transglycosylase with a strong preference for naked glycan strands that lack stem peptides.</text>
</comment>